<dbReference type="Pfam" id="PF08818">
    <property type="entry name" value="DUF1801"/>
    <property type="match status" value="1"/>
</dbReference>
<dbReference type="STRING" id="402734.SAMN05660918_1993"/>
<evidence type="ECO:0000313" key="3">
    <source>
        <dbReference type="Proteomes" id="UP000199702"/>
    </source>
</evidence>
<dbReference type="OrthoDB" id="5951444at2"/>
<dbReference type="InterPro" id="IPR014922">
    <property type="entry name" value="YdhG-like"/>
</dbReference>
<evidence type="ECO:0000259" key="1">
    <source>
        <dbReference type="Pfam" id="PF08818"/>
    </source>
</evidence>
<organism evidence="2 3">
    <name type="scientific">Flavobacterium terrigena</name>
    <dbReference type="NCBI Taxonomy" id="402734"/>
    <lineage>
        <taxon>Bacteria</taxon>
        <taxon>Pseudomonadati</taxon>
        <taxon>Bacteroidota</taxon>
        <taxon>Flavobacteriia</taxon>
        <taxon>Flavobacteriales</taxon>
        <taxon>Flavobacteriaceae</taxon>
        <taxon>Flavobacterium</taxon>
    </lineage>
</organism>
<keyword evidence="3" id="KW-1185">Reference proteome</keyword>
<dbReference type="RefSeq" id="WP_091312444.1">
    <property type="nucleotide sequence ID" value="NZ_CBCSJU010000004.1"/>
</dbReference>
<evidence type="ECO:0000313" key="2">
    <source>
        <dbReference type="EMBL" id="SEI94256.1"/>
    </source>
</evidence>
<name>A0A1H6URC9_9FLAO</name>
<dbReference type="AlphaFoldDB" id="A0A1H6URC9"/>
<proteinExistence type="predicted"/>
<protein>
    <recommendedName>
        <fullName evidence="1">YdhG-like domain-containing protein</fullName>
    </recommendedName>
</protein>
<feature type="domain" description="YdhG-like" evidence="1">
    <location>
        <begin position="29"/>
        <end position="134"/>
    </location>
</feature>
<gene>
    <name evidence="2" type="ORF">SAMN05660918_1993</name>
</gene>
<dbReference type="EMBL" id="FNYA01000004">
    <property type="protein sequence ID" value="SEI94256.1"/>
    <property type="molecule type" value="Genomic_DNA"/>
</dbReference>
<sequence>MSKSTIKTKETNADVPDFINLFADSEQKRKDSFELLKLMQDVTGFEPKMWGPSIIGFGSYHYKSERSKQEGDMPLAGFSPRKAAISLYVFTGNEEHKYLLEDLGKFKMGKSCIYVKKLSDINLDVLKNLMKETINFIHSKYPEN</sequence>
<accession>A0A1H6URC9</accession>
<dbReference type="Proteomes" id="UP000199702">
    <property type="component" value="Unassembled WGS sequence"/>
</dbReference>
<reference evidence="3" key="1">
    <citation type="submission" date="2016-10" db="EMBL/GenBank/DDBJ databases">
        <authorList>
            <person name="Varghese N."/>
            <person name="Submissions S."/>
        </authorList>
    </citation>
    <scope>NUCLEOTIDE SEQUENCE [LARGE SCALE GENOMIC DNA]</scope>
    <source>
        <strain evidence="3">DSM 17934</strain>
    </source>
</reference>